<comment type="similarity">
    <text evidence="2 6">Belongs to the RRP36 family.</text>
</comment>
<dbReference type="GO" id="GO:0005730">
    <property type="term" value="C:nucleolus"/>
    <property type="evidence" value="ECO:0007669"/>
    <property type="project" value="UniProtKB-SubCell"/>
</dbReference>
<evidence type="ECO:0000256" key="7">
    <source>
        <dbReference type="SAM" id="MobiDB-lite"/>
    </source>
</evidence>
<dbReference type="Pfam" id="PF06102">
    <property type="entry name" value="RRP36"/>
    <property type="match status" value="2"/>
</dbReference>
<sequence length="376" mass="43192">MFFSIVRFASVCVPRFLSSPPGSASSRPVEVAASLALLPFAKPKQLLLPPTERTHTVQFVIILVVKQQENLEQELAHIPFDELQKARADGSHVIRLNTAYMQPDKPGRANKNRPMEMSSKVRVGRYREVIQAPKRVVRDPRFESLCGNLNTEGFRDLAEETRVREKVPSQRRAPVATSLQNVVASDRNVVASASTRRERRRREEVERQRRAGEARGSSWRALVVAPEQNAGRVLLLSYMPGSGIDILSCMRLSFLQRKRMQKLQKLIKKSKDPNIIEDLKNHISWIDKQLKSSSPKNIESEILSEHIKKEKEAAKHGKHPYYLKKSVIRERKLIKKYDELKASGKLDSFIEKKRKKNASKDHRFMPYRKSSDDVQR</sequence>
<comment type="function">
    <text evidence="6">Component of the 90S pre-ribosome involved in the maturation of rRNAs. Required for early cleavages of the pre-RNAs in the 40S ribosomal subunit maturation pathway.</text>
</comment>
<evidence type="ECO:0000256" key="4">
    <source>
        <dbReference type="ARBA" id="ARBA00022552"/>
    </source>
</evidence>
<evidence type="ECO:0000256" key="6">
    <source>
        <dbReference type="RuleBase" id="RU368027"/>
    </source>
</evidence>
<keyword evidence="9" id="KW-1185">Reference proteome</keyword>
<evidence type="ECO:0000256" key="3">
    <source>
        <dbReference type="ARBA" id="ARBA00022517"/>
    </source>
</evidence>
<keyword evidence="5 6" id="KW-0539">Nucleus</keyword>
<feature type="compositionally biased region" description="Basic and acidic residues" evidence="7">
    <location>
        <begin position="201"/>
        <end position="211"/>
    </location>
</feature>
<gene>
    <name evidence="8" type="ORF">M5K25_026769</name>
</gene>
<name>A0ABD0TYK2_DENTH</name>
<dbReference type="PANTHER" id="PTHR21738:SF0">
    <property type="entry name" value="RIBOSOMAL RNA PROCESSING PROTEIN 36 HOMOLOG"/>
    <property type="match status" value="1"/>
</dbReference>
<dbReference type="GO" id="GO:1990904">
    <property type="term" value="C:ribonucleoprotein complex"/>
    <property type="evidence" value="ECO:0007669"/>
    <property type="project" value="UniProtKB-KW"/>
</dbReference>
<evidence type="ECO:0000256" key="1">
    <source>
        <dbReference type="ARBA" id="ARBA00004604"/>
    </source>
</evidence>
<dbReference type="InterPro" id="IPR009292">
    <property type="entry name" value="RRP36"/>
</dbReference>
<feature type="region of interest" description="Disordered" evidence="7">
    <location>
        <begin position="353"/>
        <end position="376"/>
    </location>
</feature>
<dbReference type="AlphaFoldDB" id="A0ABD0TYK2"/>
<comment type="caution">
    <text evidence="8">The sequence shown here is derived from an EMBL/GenBank/DDBJ whole genome shotgun (WGS) entry which is preliminary data.</text>
</comment>
<evidence type="ECO:0000256" key="2">
    <source>
        <dbReference type="ARBA" id="ARBA00009418"/>
    </source>
</evidence>
<evidence type="ECO:0000256" key="5">
    <source>
        <dbReference type="ARBA" id="ARBA00023242"/>
    </source>
</evidence>
<feature type="region of interest" description="Disordered" evidence="7">
    <location>
        <begin position="190"/>
        <end position="211"/>
    </location>
</feature>
<organism evidence="8 9">
    <name type="scientific">Dendrobium thyrsiflorum</name>
    <name type="common">Pinecone-like raceme dendrobium</name>
    <name type="synonym">Orchid</name>
    <dbReference type="NCBI Taxonomy" id="117978"/>
    <lineage>
        <taxon>Eukaryota</taxon>
        <taxon>Viridiplantae</taxon>
        <taxon>Streptophyta</taxon>
        <taxon>Embryophyta</taxon>
        <taxon>Tracheophyta</taxon>
        <taxon>Spermatophyta</taxon>
        <taxon>Magnoliopsida</taxon>
        <taxon>Liliopsida</taxon>
        <taxon>Asparagales</taxon>
        <taxon>Orchidaceae</taxon>
        <taxon>Epidendroideae</taxon>
        <taxon>Malaxideae</taxon>
        <taxon>Dendrobiinae</taxon>
        <taxon>Dendrobium</taxon>
    </lineage>
</organism>
<dbReference type="Proteomes" id="UP001552299">
    <property type="component" value="Unassembled WGS sequence"/>
</dbReference>
<keyword evidence="4 6" id="KW-0698">rRNA processing</keyword>
<dbReference type="GO" id="GO:0006364">
    <property type="term" value="P:rRNA processing"/>
    <property type="evidence" value="ECO:0007669"/>
    <property type="project" value="UniProtKB-UniRule"/>
</dbReference>
<accession>A0ABD0TYK2</accession>
<dbReference type="PANTHER" id="PTHR21738">
    <property type="entry name" value="RIBOSOMAL RNA PROCESSING PROTEIN 36 HOMOLOG"/>
    <property type="match status" value="1"/>
</dbReference>
<evidence type="ECO:0000313" key="9">
    <source>
        <dbReference type="Proteomes" id="UP001552299"/>
    </source>
</evidence>
<evidence type="ECO:0000313" key="8">
    <source>
        <dbReference type="EMBL" id="KAL0904640.1"/>
    </source>
</evidence>
<protein>
    <recommendedName>
        <fullName evidence="6">rRNA biogenesis protein RRP36</fullName>
    </recommendedName>
</protein>
<reference evidence="8 9" key="1">
    <citation type="journal article" date="2024" name="Plant Biotechnol. J.">
        <title>Dendrobium thyrsiflorum genome and its molecular insights into genes involved in important horticultural traits.</title>
        <authorList>
            <person name="Chen B."/>
            <person name="Wang J.Y."/>
            <person name="Zheng P.J."/>
            <person name="Li K.L."/>
            <person name="Liang Y.M."/>
            <person name="Chen X.F."/>
            <person name="Zhang C."/>
            <person name="Zhao X."/>
            <person name="He X."/>
            <person name="Zhang G.Q."/>
            <person name="Liu Z.J."/>
            <person name="Xu Q."/>
        </authorList>
    </citation>
    <scope>NUCLEOTIDE SEQUENCE [LARGE SCALE GENOMIC DNA]</scope>
    <source>
        <strain evidence="8">GZMU011</strain>
    </source>
</reference>
<dbReference type="EMBL" id="JANQDX010000019">
    <property type="protein sequence ID" value="KAL0904640.1"/>
    <property type="molecule type" value="Genomic_DNA"/>
</dbReference>
<comment type="subcellular location">
    <subcellularLocation>
        <location evidence="1 6">Nucleus</location>
        <location evidence="1 6">Nucleolus</location>
    </subcellularLocation>
</comment>
<comment type="subunit">
    <text evidence="6">Associates with 90S and pre-40S pre-ribosomal particles.</text>
</comment>
<keyword evidence="3 6" id="KW-0690">Ribosome biogenesis</keyword>
<keyword evidence="6" id="KW-0687">Ribonucleoprotein</keyword>
<feature type="compositionally biased region" description="Basic and acidic residues" evidence="7">
    <location>
        <begin position="358"/>
        <end position="376"/>
    </location>
</feature>
<proteinExistence type="inferred from homology"/>